<keyword evidence="12" id="KW-1185">Reference proteome</keyword>
<evidence type="ECO:0000256" key="2">
    <source>
        <dbReference type="ARBA" id="ARBA00023015"/>
    </source>
</evidence>
<dbReference type="InterPro" id="IPR036427">
    <property type="entry name" value="Bromodomain-like_sf"/>
</dbReference>
<evidence type="ECO:0000313" key="12">
    <source>
        <dbReference type="Proteomes" id="UP000237000"/>
    </source>
</evidence>
<evidence type="ECO:0000256" key="6">
    <source>
        <dbReference type="ARBA" id="ARBA00023242"/>
    </source>
</evidence>
<feature type="domain" description="Bromo" evidence="10">
    <location>
        <begin position="81"/>
        <end position="153"/>
    </location>
</feature>
<dbReference type="PANTHER" id="PTHR46136">
    <property type="entry name" value="TRANSCRIPTION FACTOR GTE8"/>
    <property type="match status" value="1"/>
</dbReference>
<comment type="caution">
    <text evidence="11">The sequence shown here is derived from an EMBL/GenBank/DDBJ whole genome shotgun (WGS) entry which is preliminary data.</text>
</comment>
<dbReference type="Pfam" id="PF00439">
    <property type="entry name" value="Bromodomain"/>
    <property type="match status" value="1"/>
</dbReference>
<dbReference type="OrthoDB" id="21449at2759"/>
<feature type="region of interest" description="Disordered" evidence="9">
    <location>
        <begin position="176"/>
        <end position="240"/>
    </location>
</feature>
<keyword evidence="3 8" id="KW-0175">Coiled coil</keyword>
<dbReference type="InParanoid" id="A0A2P5EHJ9"/>
<dbReference type="InterPro" id="IPR001487">
    <property type="entry name" value="Bromodomain"/>
</dbReference>
<dbReference type="FunCoup" id="A0A2P5EHJ9">
    <property type="interactions" value="772"/>
</dbReference>
<keyword evidence="2" id="KW-0805">Transcription regulation</keyword>
<feature type="coiled-coil region" evidence="8">
    <location>
        <begin position="424"/>
        <end position="481"/>
    </location>
</feature>
<dbReference type="InterPro" id="IPR037377">
    <property type="entry name" value="GTE_bromo"/>
</dbReference>
<dbReference type="InterPro" id="IPR052442">
    <property type="entry name" value="Env_Response_Regulator"/>
</dbReference>
<evidence type="ECO:0000256" key="1">
    <source>
        <dbReference type="ARBA" id="ARBA00004123"/>
    </source>
</evidence>
<dbReference type="CDD" id="cd05506">
    <property type="entry name" value="Bromo_plant1"/>
    <property type="match status" value="1"/>
</dbReference>
<dbReference type="AlphaFoldDB" id="A0A2P5EHJ9"/>
<protein>
    <submittedName>
        <fullName evidence="11">Bromodomain containing protein</fullName>
    </submittedName>
</protein>
<dbReference type="EMBL" id="JXTC01000154">
    <property type="protein sequence ID" value="PON84999.1"/>
    <property type="molecule type" value="Genomic_DNA"/>
</dbReference>
<evidence type="ECO:0000256" key="5">
    <source>
        <dbReference type="ARBA" id="ARBA00023163"/>
    </source>
</evidence>
<sequence length="563" mass="62320">MIATETIVPNKKLKIKFTNKRIEADTGIRSCGAGQHVSMAKTSVSGVKRGLIWTTEGQNVKRRKIDRSMMVQCATVLRRLMTDEVGWVFNQPVDPVALNIPDYFSIISQPMDLGTIKSKLEKNVYSGIEEFASDIRLTFSNAMLYNPPSNGVHVMAKKLSQIFEMRWKILEEKCNGGGSNVESGRSSSGRIKKVTNTPQKNGTSAPLAGRSADKRRIPSGEKVVRCSSEASDADEVEHSKTQNKCVQRLGKDFNKGTERSSGQTCVSVNSKEPCSPILRKCSSCSSIACRCSLSSDLTHVSLSDISSDRSLGRGDRPCSVASRIDCQAKSLSTSQISKSDPDSDGAVSALDDENMCPSSQLITLVTDAASNEEWNTAVVDVPLSPKKALRAAMLKCRFADTILKAKQKTLLDHGDNKSNPKKLKQEKEILERRQREEKARIEAQIQAAEAASRLKAEIELKQQRERERDAARVALAKVEKTITIEQNLEVLRELELLSGFKPSCYIFKRYKGRGIYVESSGQTDIRSPLERLGLFIKEEYLVDEDEDEEAILNGEEGEILDSD</sequence>
<gene>
    <name evidence="11" type="ORF">TorRG33x02_192510</name>
</gene>
<keyword evidence="6" id="KW-0539">Nucleus</keyword>
<dbReference type="GO" id="GO:0005634">
    <property type="term" value="C:nucleus"/>
    <property type="evidence" value="ECO:0007669"/>
    <property type="project" value="UniProtKB-SubCell"/>
</dbReference>
<name>A0A2P5EHJ9_TREOI</name>
<dbReference type="PROSITE" id="PS50014">
    <property type="entry name" value="BROMODOMAIN_2"/>
    <property type="match status" value="1"/>
</dbReference>
<dbReference type="Gene3D" id="1.20.920.10">
    <property type="entry name" value="Bromodomain-like"/>
    <property type="match status" value="1"/>
</dbReference>
<keyword evidence="5" id="KW-0804">Transcription</keyword>
<organism evidence="11 12">
    <name type="scientific">Trema orientale</name>
    <name type="common">Charcoal tree</name>
    <name type="synonym">Celtis orientalis</name>
    <dbReference type="NCBI Taxonomy" id="63057"/>
    <lineage>
        <taxon>Eukaryota</taxon>
        <taxon>Viridiplantae</taxon>
        <taxon>Streptophyta</taxon>
        <taxon>Embryophyta</taxon>
        <taxon>Tracheophyta</taxon>
        <taxon>Spermatophyta</taxon>
        <taxon>Magnoliopsida</taxon>
        <taxon>eudicotyledons</taxon>
        <taxon>Gunneridae</taxon>
        <taxon>Pentapetalae</taxon>
        <taxon>rosids</taxon>
        <taxon>fabids</taxon>
        <taxon>Rosales</taxon>
        <taxon>Cannabaceae</taxon>
        <taxon>Trema</taxon>
    </lineage>
</organism>
<feature type="compositionally biased region" description="Basic and acidic residues" evidence="9">
    <location>
        <begin position="211"/>
        <end position="224"/>
    </location>
</feature>
<evidence type="ECO:0000256" key="7">
    <source>
        <dbReference type="PROSITE-ProRule" id="PRU00035"/>
    </source>
</evidence>
<reference evidence="12" key="1">
    <citation type="submission" date="2016-06" db="EMBL/GenBank/DDBJ databases">
        <title>Parallel loss of symbiosis genes in relatives of nitrogen-fixing non-legume Parasponia.</title>
        <authorList>
            <person name="Van Velzen R."/>
            <person name="Holmer R."/>
            <person name="Bu F."/>
            <person name="Rutten L."/>
            <person name="Van Zeijl A."/>
            <person name="Liu W."/>
            <person name="Santuari L."/>
            <person name="Cao Q."/>
            <person name="Sharma T."/>
            <person name="Shen D."/>
            <person name="Roswanjaya Y."/>
            <person name="Wardhani T."/>
            <person name="Kalhor M.S."/>
            <person name="Jansen J."/>
            <person name="Van den Hoogen J."/>
            <person name="Gungor B."/>
            <person name="Hartog M."/>
            <person name="Hontelez J."/>
            <person name="Verver J."/>
            <person name="Yang W.-C."/>
            <person name="Schijlen E."/>
            <person name="Repin R."/>
            <person name="Schilthuizen M."/>
            <person name="Schranz E."/>
            <person name="Heidstra R."/>
            <person name="Miyata K."/>
            <person name="Fedorova E."/>
            <person name="Kohlen W."/>
            <person name="Bisseling T."/>
            <person name="Smit S."/>
            <person name="Geurts R."/>
        </authorList>
    </citation>
    <scope>NUCLEOTIDE SEQUENCE [LARGE SCALE GENOMIC DNA]</scope>
    <source>
        <strain evidence="12">cv. RG33-2</strain>
    </source>
</reference>
<proteinExistence type="predicted"/>
<accession>A0A2P5EHJ9</accession>
<keyword evidence="4 7" id="KW-0103">Bromodomain</keyword>
<evidence type="ECO:0000256" key="8">
    <source>
        <dbReference type="SAM" id="Coils"/>
    </source>
</evidence>
<evidence type="ECO:0000256" key="3">
    <source>
        <dbReference type="ARBA" id="ARBA00023054"/>
    </source>
</evidence>
<evidence type="ECO:0000259" key="10">
    <source>
        <dbReference type="PROSITE" id="PS50014"/>
    </source>
</evidence>
<dbReference type="STRING" id="63057.A0A2P5EHJ9"/>
<evidence type="ECO:0000313" key="11">
    <source>
        <dbReference type="EMBL" id="PON84999.1"/>
    </source>
</evidence>
<feature type="compositionally biased region" description="Polar residues" evidence="9">
    <location>
        <begin position="180"/>
        <end position="204"/>
    </location>
</feature>
<evidence type="ECO:0000256" key="4">
    <source>
        <dbReference type="ARBA" id="ARBA00023117"/>
    </source>
</evidence>
<dbReference type="PRINTS" id="PR00503">
    <property type="entry name" value="BROMODOMAIN"/>
</dbReference>
<dbReference type="PANTHER" id="PTHR46136:SF19">
    <property type="entry name" value="TRANSCRIPTION FACTOR GTE12"/>
    <property type="match status" value="1"/>
</dbReference>
<dbReference type="SMART" id="SM00297">
    <property type="entry name" value="BROMO"/>
    <property type="match status" value="1"/>
</dbReference>
<dbReference type="SUPFAM" id="SSF47370">
    <property type="entry name" value="Bromodomain"/>
    <property type="match status" value="1"/>
</dbReference>
<comment type="subcellular location">
    <subcellularLocation>
        <location evidence="1">Nucleus</location>
    </subcellularLocation>
</comment>
<dbReference type="Proteomes" id="UP000237000">
    <property type="component" value="Unassembled WGS sequence"/>
</dbReference>
<evidence type="ECO:0000256" key="9">
    <source>
        <dbReference type="SAM" id="MobiDB-lite"/>
    </source>
</evidence>